<evidence type="ECO:0000313" key="3">
    <source>
        <dbReference type="Proteomes" id="UP000807371"/>
    </source>
</evidence>
<organism evidence="2 3">
    <name type="scientific">Streptomyces pactum</name>
    <dbReference type="NCBI Taxonomy" id="68249"/>
    <lineage>
        <taxon>Bacteria</taxon>
        <taxon>Bacillati</taxon>
        <taxon>Actinomycetota</taxon>
        <taxon>Actinomycetes</taxon>
        <taxon>Kitasatosporales</taxon>
        <taxon>Streptomycetaceae</taxon>
        <taxon>Streptomyces</taxon>
    </lineage>
</organism>
<feature type="compositionally biased region" description="Low complexity" evidence="1">
    <location>
        <begin position="68"/>
        <end position="91"/>
    </location>
</feature>
<evidence type="ECO:0000313" key="2">
    <source>
        <dbReference type="EMBL" id="MBH5338192.1"/>
    </source>
</evidence>
<feature type="region of interest" description="Disordered" evidence="1">
    <location>
        <begin position="1"/>
        <end position="21"/>
    </location>
</feature>
<dbReference type="Proteomes" id="UP000807371">
    <property type="component" value="Unassembled WGS sequence"/>
</dbReference>
<gene>
    <name evidence="2" type="ORF">IHE55_26765</name>
</gene>
<name>A0ABS0NT04_9ACTN</name>
<sequence>MTTRPVEAVPGHGATGAPVPGEEALRVRPAPVTAHGTADLPVPVYAVEATPGDAVAWAALSAVAAVSAAAQGAGEQPPAPAGGAAAPLAAADGRRAPWEDDGWTDGWLAGTAGREPALQDALRRLTGGLPAEAAPGATRDVELAALLRAFGFTVLVTEEDR</sequence>
<accession>A0ABS0NT04</accession>
<reference evidence="2 3" key="1">
    <citation type="submission" date="2020-09" db="EMBL/GenBank/DDBJ databases">
        <title>Biosynthesis of the nuclear factor of activated T cells inhibitor NFAT-133 and its congeners in Streptomyces pactum.</title>
        <authorList>
            <person name="Zhou W."/>
            <person name="Posri P."/>
            <person name="Abugrain M.E."/>
            <person name="Weisberg A.J."/>
            <person name="Chang J.H."/>
            <person name="Mahmud T."/>
        </authorList>
    </citation>
    <scope>NUCLEOTIDE SEQUENCE [LARGE SCALE GENOMIC DNA]</scope>
    <source>
        <strain evidence="2 3">ATCC 27456</strain>
    </source>
</reference>
<keyword evidence="3" id="KW-1185">Reference proteome</keyword>
<evidence type="ECO:0000256" key="1">
    <source>
        <dbReference type="SAM" id="MobiDB-lite"/>
    </source>
</evidence>
<dbReference type="EMBL" id="JACYXC010000001">
    <property type="protein sequence ID" value="MBH5338192.1"/>
    <property type="molecule type" value="Genomic_DNA"/>
</dbReference>
<proteinExistence type="predicted"/>
<protein>
    <submittedName>
        <fullName evidence="2">Uncharacterized protein</fullName>
    </submittedName>
</protein>
<feature type="region of interest" description="Disordered" evidence="1">
    <location>
        <begin position="68"/>
        <end position="96"/>
    </location>
</feature>
<dbReference type="RefSeq" id="WP_197991387.1">
    <property type="nucleotide sequence ID" value="NZ_JACYXC010000001.1"/>
</dbReference>
<comment type="caution">
    <text evidence="2">The sequence shown here is derived from an EMBL/GenBank/DDBJ whole genome shotgun (WGS) entry which is preliminary data.</text>
</comment>